<accession>A0A516KJD0</accession>
<feature type="chain" id="PRO_5021867908" evidence="1">
    <location>
        <begin position="22"/>
        <end position="254"/>
    </location>
</feature>
<name>A0A516KJD0_9BACI</name>
<dbReference type="EMBL" id="CP041666">
    <property type="protein sequence ID" value="QDP41495.1"/>
    <property type="molecule type" value="Genomic_DNA"/>
</dbReference>
<keyword evidence="1" id="KW-0732">Signal</keyword>
<keyword evidence="3" id="KW-1185">Reference proteome</keyword>
<dbReference type="RefSeq" id="WP_143896097.1">
    <property type="nucleotide sequence ID" value="NZ_CP041666.1"/>
</dbReference>
<evidence type="ECO:0000256" key="1">
    <source>
        <dbReference type="SAM" id="SignalP"/>
    </source>
</evidence>
<organism evidence="2 3">
    <name type="scientific">Radiobacillus deserti</name>
    <dbReference type="NCBI Taxonomy" id="2594883"/>
    <lineage>
        <taxon>Bacteria</taxon>
        <taxon>Bacillati</taxon>
        <taxon>Bacillota</taxon>
        <taxon>Bacilli</taxon>
        <taxon>Bacillales</taxon>
        <taxon>Bacillaceae</taxon>
        <taxon>Radiobacillus</taxon>
    </lineage>
</organism>
<sequence>MKKLLLVFIVWLFLCSQIVSATPYKSDVVSNFIHALITKGEDKAEQFLSSDVEIPEIRENTRIKEILGLPTSKDNVHVSVAYIDDGEDEPKRIAFIWEIMSTKDKITNIKVVYDGSNPFMNESNIIQEYRKKHGKKILGIAEFPIDVTHIDGEMVGDKVTINYRSTKHNAAVQLEVVPEEKELESLKEKNTKIYYLKNGTKALLAKDSSSNPTLVFLHGEMRYTISMVGKKFYANDFIFVANSMFIEGLDYGPS</sequence>
<reference evidence="2 3" key="1">
    <citation type="submission" date="2019-07" db="EMBL/GenBank/DDBJ databases">
        <authorList>
            <person name="Li J."/>
        </authorList>
    </citation>
    <scope>NUCLEOTIDE SEQUENCE [LARGE SCALE GENOMIC DNA]</scope>
    <source>
        <strain evidence="2 3">TKL69</strain>
    </source>
</reference>
<dbReference type="Proteomes" id="UP000315215">
    <property type="component" value="Chromosome"/>
</dbReference>
<evidence type="ECO:0000313" key="2">
    <source>
        <dbReference type="EMBL" id="QDP41495.1"/>
    </source>
</evidence>
<dbReference type="KEGG" id="aqt:FN924_15725"/>
<proteinExistence type="predicted"/>
<evidence type="ECO:0000313" key="3">
    <source>
        <dbReference type="Proteomes" id="UP000315215"/>
    </source>
</evidence>
<dbReference type="AlphaFoldDB" id="A0A516KJD0"/>
<feature type="signal peptide" evidence="1">
    <location>
        <begin position="1"/>
        <end position="21"/>
    </location>
</feature>
<protein>
    <submittedName>
        <fullName evidence="2">Uncharacterized protein</fullName>
    </submittedName>
</protein>
<gene>
    <name evidence="2" type="ORF">FN924_15725</name>
</gene>